<feature type="domain" description="Exonuclease" evidence="5">
    <location>
        <begin position="3"/>
        <end position="167"/>
    </location>
</feature>
<keyword evidence="7" id="KW-1185">Reference proteome</keyword>
<evidence type="ECO:0000256" key="2">
    <source>
        <dbReference type="ARBA" id="ARBA00022722"/>
    </source>
</evidence>
<dbReference type="Proteomes" id="UP000076502">
    <property type="component" value="Unassembled WGS sequence"/>
</dbReference>
<evidence type="ECO:0000256" key="4">
    <source>
        <dbReference type="ARBA" id="ARBA00022839"/>
    </source>
</evidence>
<evidence type="ECO:0000313" key="7">
    <source>
        <dbReference type="Proteomes" id="UP000076502"/>
    </source>
</evidence>
<dbReference type="PANTHER" id="PTHR11046:SF0">
    <property type="entry name" value="OLIGORIBONUCLEASE, MITOCHONDRIAL"/>
    <property type="match status" value="1"/>
</dbReference>
<evidence type="ECO:0000313" key="6">
    <source>
        <dbReference type="EMBL" id="KZC04224.1"/>
    </source>
</evidence>
<dbReference type="AlphaFoldDB" id="A0A154NYS1"/>
<dbReference type="Gene3D" id="3.30.420.10">
    <property type="entry name" value="Ribonuclease H-like superfamily/Ribonuclease H"/>
    <property type="match status" value="1"/>
</dbReference>
<keyword evidence="2" id="KW-0540">Nuclease</keyword>
<accession>A0A154NYS1</accession>
<dbReference type="GO" id="GO:0005739">
    <property type="term" value="C:mitochondrion"/>
    <property type="evidence" value="ECO:0007669"/>
    <property type="project" value="TreeGrafter"/>
</dbReference>
<dbReference type="Pfam" id="PF00929">
    <property type="entry name" value="RNase_T"/>
    <property type="match status" value="1"/>
</dbReference>
<comment type="similarity">
    <text evidence="1">Belongs to the oligoribonuclease family.</text>
</comment>
<dbReference type="GO" id="GO:0003676">
    <property type="term" value="F:nucleic acid binding"/>
    <property type="evidence" value="ECO:0007669"/>
    <property type="project" value="InterPro"/>
</dbReference>
<dbReference type="InterPro" id="IPR036397">
    <property type="entry name" value="RNaseH_sf"/>
</dbReference>
<dbReference type="NCBIfam" id="NF003765">
    <property type="entry name" value="PRK05359.1"/>
    <property type="match status" value="1"/>
</dbReference>
<keyword evidence="4" id="KW-0269">Exonuclease</keyword>
<gene>
    <name evidence="6" type="ORF">WN55_02113</name>
</gene>
<proteinExistence type="inferred from homology"/>
<dbReference type="STRING" id="178035.A0A154NYS1"/>
<reference evidence="6 7" key="1">
    <citation type="submission" date="2015-07" db="EMBL/GenBank/DDBJ databases">
        <title>The genome of Dufourea novaeangliae.</title>
        <authorList>
            <person name="Pan H."/>
            <person name="Kapheim K."/>
        </authorList>
    </citation>
    <scope>NUCLEOTIDE SEQUENCE [LARGE SCALE GENOMIC DNA]</scope>
    <source>
        <strain evidence="6">0120121106</strain>
        <tissue evidence="6">Whole body</tissue>
    </source>
</reference>
<dbReference type="OrthoDB" id="270189at2759"/>
<evidence type="ECO:0000256" key="3">
    <source>
        <dbReference type="ARBA" id="ARBA00022801"/>
    </source>
</evidence>
<dbReference type="InterPro" id="IPR012337">
    <property type="entry name" value="RNaseH-like_sf"/>
</dbReference>
<dbReference type="InterPro" id="IPR022894">
    <property type="entry name" value="Oligoribonuclease"/>
</dbReference>
<keyword evidence="3" id="KW-0378">Hydrolase</keyword>
<name>A0A154NYS1_DUFNO</name>
<dbReference type="SMART" id="SM00479">
    <property type="entry name" value="EXOIII"/>
    <property type="match status" value="1"/>
</dbReference>
<dbReference type="EMBL" id="KQ434777">
    <property type="protein sequence ID" value="KZC04224.1"/>
    <property type="molecule type" value="Genomic_DNA"/>
</dbReference>
<feature type="non-terminal residue" evidence="6">
    <location>
        <position position="1"/>
    </location>
</feature>
<dbReference type="PANTHER" id="PTHR11046">
    <property type="entry name" value="OLIGORIBONUCLEASE, MITOCHONDRIAL"/>
    <property type="match status" value="1"/>
</dbReference>
<dbReference type="CDD" id="cd06135">
    <property type="entry name" value="Orn"/>
    <property type="match status" value="1"/>
</dbReference>
<dbReference type="InterPro" id="IPR013520">
    <property type="entry name" value="Ribonucl_H"/>
</dbReference>
<evidence type="ECO:0000259" key="5">
    <source>
        <dbReference type="SMART" id="SM00479"/>
    </source>
</evidence>
<dbReference type="SUPFAM" id="SSF53098">
    <property type="entry name" value="Ribonuclease H-like"/>
    <property type="match status" value="1"/>
</dbReference>
<organism evidence="6 7">
    <name type="scientific">Dufourea novaeangliae</name>
    <name type="common">Sweat bee</name>
    <dbReference type="NCBI Taxonomy" id="178035"/>
    <lineage>
        <taxon>Eukaryota</taxon>
        <taxon>Metazoa</taxon>
        <taxon>Ecdysozoa</taxon>
        <taxon>Arthropoda</taxon>
        <taxon>Hexapoda</taxon>
        <taxon>Insecta</taxon>
        <taxon>Pterygota</taxon>
        <taxon>Neoptera</taxon>
        <taxon>Endopterygota</taxon>
        <taxon>Hymenoptera</taxon>
        <taxon>Apocrita</taxon>
        <taxon>Aculeata</taxon>
        <taxon>Apoidea</taxon>
        <taxon>Anthophila</taxon>
        <taxon>Halictidae</taxon>
        <taxon>Rophitinae</taxon>
        <taxon>Dufourea</taxon>
    </lineage>
</organism>
<sequence>FQMTGLDIQASHILEVACIITNKDLKVIGNEINIVIHQPNEILDNMNDWCINHHGKTKLTDESRFSKTTTQEAEKIILNHLQMHIERGVCPLAGSSVYMDRIFLYKHMPAVNDYLHYRLIDTSTIKELITRWNLDCPTFTKKSNHRALSDIKESIKELQHYRKYVFHL</sequence>
<evidence type="ECO:0000256" key="1">
    <source>
        <dbReference type="ARBA" id="ARBA00009921"/>
    </source>
</evidence>
<protein>
    <submittedName>
        <fullName evidence="6">Putative oligoribonuclease</fullName>
    </submittedName>
</protein>
<dbReference type="GO" id="GO:0000175">
    <property type="term" value="F:3'-5'-RNA exonuclease activity"/>
    <property type="evidence" value="ECO:0007669"/>
    <property type="project" value="InterPro"/>
</dbReference>